<evidence type="ECO:0000256" key="1">
    <source>
        <dbReference type="SAM" id="Coils"/>
    </source>
</evidence>
<evidence type="ECO:0000313" key="3">
    <source>
        <dbReference type="Proteomes" id="UP001233172"/>
    </source>
</evidence>
<name>A0AAD8FK52_BIOPF</name>
<proteinExistence type="predicted"/>
<reference evidence="2" key="1">
    <citation type="journal article" date="2023" name="PLoS Negl. Trop. Dis.">
        <title>A genome sequence for Biomphalaria pfeifferi, the major vector snail for the human-infecting parasite Schistosoma mansoni.</title>
        <authorList>
            <person name="Bu L."/>
            <person name="Lu L."/>
            <person name="Laidemitt M.R."/>
            <person name="Zhang S.M."/>
            <person name="Mutuku M."/>
            <person name="Mkoji G."/>
            <person name="Steinauer M."/>
            <person name="Loker E.S."/>
        </authorList>
    </citation>
    <scope>NUCLEOTIDE SEQUENCE</scope>
    <source>
        <strain evidence="2">KasaAsao</strain>
    </source>
</reference>
<comment type="caution">
    <text evidence="2">The sequence shown here is derived from an EMBL/GenBank/DDBJ whole genome shotgun (WGS) entry which is preliminary data.</text>
</comment>
<keyword evidence="1" id="KW-0175">Coiled coil</keyword>
<reference evidence="2" key="2">
    <citation type="submission" date="2023-04" db="EMBL/GenBank/DDBJ databases">
        <authorList>
            <person name="Bu L."/>
            <person name="Lu L."/>
            <person name="Laidemitt M.R."/>
            <person name="Zhang S.M."/>
            <person name="Mutuku M."/>
            <person name="Mkoji G."/>
            <person name="Steinauer M."/>
            <person name="Loker E.S."/>
        </authorList>
    </citation>
    <scope>NUCLEOTIDE SEQUENCE</scope>
    <source>
        <strain evidence="2">KasaAsao</strain>
        <tissue evidence="2">Whole Snail</tissue>
    </source>
</reference>
<dbReference type="EMBL" id="JASAOG010000009">
    <property type="protein sequence ID" value="KAK0066903.1"/>
    <property type="molecule type" value="Genomic_DNA"/>
</dbReference>
<protein>
    <submittedName>
        <fullName evidence="2">Uncharacterized protein</fullName>
    </submittedName>
</protein>
<dbReference type="AlphaFoldDB" id="A0AAD8FK52"/>
<accession>A0AAD8FK52</accession>
<gene>
    <name evidence="2" type="ORF">Bpfe_003638</name>
</gene>
<organism evidence="2 3">
    <name type="scientific">Biomphalaria pfeifferi</name>
    <name type="common">Bloodfluke planorb</name>
    <name type="synonym">Freshwater snail</name>
    <dbReference type="NCBI Taxonomy" id="112525"/>
    <lineage>
        <taxon>Eukaryota</taxon>
        <taxon>Metazoa</taxon>
        <taxon>Spiralia</taxon>
        <taxon>Lophotrochozoa</taxon>
        <taxon>Mollusca</taxon>
        <taxon>Gastropoda</taxon>
        <taxon>Heterobranchia</taxon>
        <taxon>Euthyneura</taxon>
        <taxon>Panpulmonata</taxon>
        <taxon>Hygrophila</taxon>
        <taxon>Lymnaeoidea</taxon>
        <taxon>Planorbidae</taxon>
        <taxon>Biomphalaria</taxon>
    </lineage>
</organism>
<evidence type="ECO:0000313" key="2">
    <source>
        <dbReference type="EMBL" id="KAK0066903.1"/>
    </source>
</evidence>
<sequence>MMVNKKLILAEQISSFQRDLSTPESVEFKHLESQLNVLKINIQDNGLEKEYFLLMNWFDTKLKDVKKEMLHREEIMKLNDWRKDLEHRVLGIQIPVLKSLISRFDELRQDAAVLEERINKHSDHCYSINNLRQAVKDLKKKIENLSEDNKIYLGWTGATTVLTGASIGVAFIPVVGLPIAAVMASAPYLGKLAHRLTVSYNRKKTLKNQDQI</sequence>
<dbReference type="Proteomes" id="UP001233172">
    <property type="component" value="Unassembled WGS sequence"/>
</dbReference>
<keyword evidence="3" id="KW-1185">Reference proteome</keyword>
<feature type="coiled-coil region" evidence="1">
    <location>
        <begin position="97"/>
        <end position="148"/>
    </location>
</feature>